<feature type="domain" description="Glycosyltransferase Maf N-terminal" evidence="2">
    <location>
        <begin position="14"/>
        <end position="225"/>
    </location>
</feature>
<organism evidence="3">
    <name type="scientific">hydrothermal vent metagenome</name>
    <dbReference type="NCBI Taxonomy" id="652676"/>
    <lineage>
        <taxon>unclassified sequences</taxon>
        <taxon>metagenomes</taxon>
        <taxon>ecological metagenomes</taxon>
    </lineage>
</organism>
<protein>
    <recommendedName>
        <fullName evidence="4">Motility accessory factor</fullName>
    </recommendedName>
</protein>
<dbReference type="Pfam" id="PF20157">
    <property type="entry name" value="Maf_flag10_N"/>
    <property type="match status" value="1"/>
</dbReference>
<dbReference type="EMBL" id="FPHK01000012">
    <property type="protein sequence ID" value="SFV54613.1"/>
    <property type="molecule type" value="Genomic_DNA"/>
</dbReference>
<name>A0A1W1BM85_9ZZZZ</name>
<dbReference type="PANTHER" id="PTHR41786:SF1">
    <property type="entry name" value="6-HYDROXYMETHYLPTERIN DIPHOSPHOKINASE MPTE-LIKE DOMAIN-CONTAINING PROTEIN"/>
    <property type="match status" value="1"/>
</dbReference>
<dbReference type="InterPro" id="IPR045376">
    <property type="entry name" value="Maf_N"/>
</dbReference>
<evidence type="ECO:0000313" key="3">
    <source>
        <dbReference type="EMBL" id="SFV54613.1"/>
    </source>
</evidence>
<evidence type="ECO:0008006" key="4">
    <source>
        <dbReference type="Google" id="ProtNLM"/>
    </source>
</evidence>
<proteinExistence type="predicted"/>
<dbReference type="PANTHER" id="PTHR41786">
    <property type="entry name" value="MOTILITY ACCESSORY FACTOR MAF"/>
    <property type="match status" value="1"/>
</dbReference>
<reference evidence="3" key="1">
    <citation type="submission" date="2016-10" db="EMBL/GenBank/DDBJ databases">
        <authorList>
            <person name="de Groot N.N."/>
        </authorList>
    </citation>
    <scope>NUCLEOTIDE SEQUENCE</scope>
</reference>
<evidence type="ECO:0000259" key="1">
    <source>
        <dbReference type="Pfam" id="PF01973"/>
    </source>
</evidence>
<dbReference type="InterPro" id="IPR002826">
    <property type="entry name" value="MptE-like"/>
</dbReference>
<dbReference type="AlphaFoldDB" id="A0A1W1BM85"/>
<sequence length="672" mass="77961">MNNTSIETQAQHTYEKNMLYFQAEHQGLYNQLTAFENALQNQYYTPKYELEYKQEGYFDVVELESGKWLYNMDSNTHADAIKEYVDFSKKDNLFETFRNLAFTKEMLHKYEKMDPLESAITTIAPIVNYTNQFANKETTMKKIYKFIFMGVGLGLHLTKLHEKLNSYTYFIVEDDLELFYLSLFVTDYKALTNNNATLIFSVFDDDDMFRYKTHAFLREMPVYNHYLKYFHLLSHSTEKLKIMHSVIISQDYLKFPHSAVMQIYLRPLDYIQDAYKYVNIEALAENAIFKNNPVLLLAAGPSLQNNIEWVAKHQNSFTIIAVTAAMGLLEKNNIKPDILIHVDGFQASMKHLEKVEDIHFFDESIKLFASFTYPEFAQAFSKENLYIFQAAATIKKGYGQLTASNVGIMSYALAVKFQAQELYALGLDMALDAKTGQTHLSEHVHSKKLDIDHVLDLEENINYHETVLKTEGNFQEEVPTTPHFIASLAELRGILSTIQTDEQKTYNLSNGAAIYKAIPKKINEINIQSNLQKPDPILKTTFERFSSTNLSDDERKVIQQRVKHATNILSLLNDFEKKHFSTLDKFHYDLLGLFMDILAEDGRDEVGDTDKVITLYIQMISGYIFDFINTKEISNPKKHIKKLSKLLTAQLSRLIKYYKKYLENFLEAIEKN</sequence>
<feature type="domain" description="6-hydroxymethylpterin diphosphokinase MptE-like" evidence="1">
    <location>
        <begin position="281"/>
        <end position="431"/>
    </location>
</feature>
<accession>A0A1W1BM85</accession>
<evidence type="ECO:0000259" key="2">
    <source>
        <dbReference type="Pfam" id="PF20157"/>
    </source>
</evidence>
<dbReference type="Pfam" id="PF01973">
    <property type="entry name" value="MptE-like"/>
    <property type="match status" value="1"/>
</dbReference>
<gene>
    <name evidence="3" type="ORF">MNB_SM-6-875</name>
</gene>